<dbReference type="Proteomes" id="UP000087766">
    <property type="component" value="Chromosome 4"/>
</dbReference>
<name>A0A3Q0EZT8_VIGRR</name>
<reference evidence="2" key="1">
    <citation type="journal article" date="2014" name="Nat. Commun.">
        <title>Genome sequence of mungbean and insights into evolution within Vigna species.</title>
        <authorList>
            <person name="Kang Y.J."/>
            <person name="Kim S.K."/>
            <person name="Kim M.Y."/>
            <person name="Lestari P."/>
            <person name="Kim K.H."/>
            <person name="Ha B.K."/>
            <person name="Jun T.H."/>
            <person name="Hwang W.J."/>
            <person name="Lee T."/>
            <person name="Lee J."/>
            <person name="Shim S."/>
            <person name="Yoon M.Y."/>
            <person name="Jang Y.E."/>
            <person name="Han K.S."/>
            <person name="Taeprayoon P."/>
            <person name="Yoon N."/>
            <person name="Somta P."/>
            <person name="Tanya P."/>
            <person name="Kim K.S."/>
            <person name="Gwag J.G."/>
            <person name="Moon J.K."/>
            <person name="Lee Y.H."/>
            <person name="Park B.S."/>
            <person name="Bombarely A."/>
            <person name="Doyle J.J."/>
            <person name="Jackson S.A."/>
            <person name="Schafleitner R."/>
            <person name="Srinives P."/>
            <person name="Varshney R.K."/>
            <person name="Lee S.H."/>
        </authorList>
    </citation>
    <scope>NUCLEOTIDE SEQUENCE [LARGE SCALE GENOMIC DNA]</scope>
    <source>
        <strain evidence="2">cv. VC1973A</strain>
    </source>
</reference>
<organism evidence="2 3">
    <name type="scientific">Vigna radiata var. radiata</name>
    <name type="common">Mung bean</name>
    <name type="synonym">Phaseolus aureus</name>
    <dbReference type="NCBI Taxonomy" id="3916"/>
    <lineage>
        <taxon>Eukaryota</taxon>
        <taxon>Viridiplantae</taxon>
        <taxon>Streptophyta</taxon>
        <taxon>Embryophyta</taxon>
        <taxon>Tracheophyta</taxon>
        <taxon>Spermatophyta</taxon>
        <taxon>Magnoliopsida</taxon>
        <taxon>eudicotyledons</taxon>
        <taxon>Gunneridae</taxon>
        <taxon>Pentapetalae</taxon>
        <taxon>rosids</taxon>
        <taxon>fabids</taxon>
        <taxon>Fabales</taxon>
        <taxon>Fabaceae</taxon>
        <taxon>Papilionoideae</taxon>
        <taxon>50 kb inversion clade</taxon>
        <taxon>NPAAA clade</taxon>
        <taxon>indigoferoid/millettioid clade</taxon>
        <taxon>Phaseoleae</taxon>
        <taxon>Vigna</taxon>
    </lineage>
</organism>
<feature type="region of interest" description="Disordered" evidence="1">
    <location>
        <begin position="91"/>
        <end position="122"/>
    </location>
</feature>
<dbReference type="RefSeq" id="XP_022635879.1">
    <property type="nucleotide sequence ID" value="XM_022780158.1"/>
</dbReference>
<protein>
    <submittedName>
        <fullName evidence="3">Malonate--CoA ligase-like</fullName>
    </submittedName>
</protein>
<feature type="region of interest" description="Disordered" evidence="1">
    <location>
        <begin position="1"/>
        <end position="73"/>
    </location>
</feature>
<keyword evidence="2" id="KW-1185">Reference proteome</keyword>
<dbReference type="KEGG" id="vra:111241513"/>
<evidence type="ECO:0000313" key="2">
    <source>
        <dbReference type="Proteomes" id="UP000087766"/>
    </source>
</evidence>
<sequence length="163" mass="18311">MPASSESSHVATSKSPIQEQASGTKERKRKLKEKLPNQPPPQSRSRANQPPPSLESHHPYEELSSLHPVPPQCRLIAGVKKGNPRRRRFAIVFSPPNPSCRRRSKTKSSRCLQFSQPPSTAAVSPEYLDKKISTNLSMWEKLPRNAMGKVNKKELKKLVVSEQ</sequence>
<dbReference type="GeneID" id="111241513"/>
<accession>A0A3Q0EZT8</accession>
<proteinExistence type="predicted"/>
<dbReference type="STRING" id="3916.A0A3Q0EZT8"/>
<feature type="compositionally biased region" description="Polar residues" evidence="1">
    <location>
        <begin position="1"/>
        <end position="23"/>
    </location>
</feature>
<evidence type="ECO:0000313" key="3">
    <source>
        <dbReference type="RefSeq" id="XP_022635879.1"/>
    </source>
</evidence>
<reference evidence="3" key="2">
    <citation type="submission" date="2025-08" db="UniProtKB">
        <authorList>
            <consortium name="RefSeq"/>
        </authorList>
    </citation>
    <scope>IDENTIFICATION</scope>
    <source>
        <tissue evidence="3">Leaf</tissue>
    </source>
</reference>
<evidence type="ECO:0000256" key="1">
    <source>
        <dbReference type="SAM" id="MobiDB-lite"/>
    </source>
</evidence>
<feature type="compositionally biased region" description="Polar residues" evidence="1">
    <location>
        <begin position="112"/>
        <end position="122"/>
    </location>
</feature>
<gene>
    <name evidence="3" type="primary">LOC111241513</name>
</gene>
<dbReference type="AlphaFoldDB" id="A0A3Q0EZT8"/>